<dbReference type="AlphaFoldDB" id="A0A9D1GEM5"/>
<feature type="transmembrane region" description="Helical" evidence="4">
    <location>
        <begin position="206"/>
        <end position="227"/>
    </location>
</feature>
<dbReference type="InterPro" id="IPR052714">
    <property type="entry name" value="MFS_Exporter"/>
</dbReference>
<gene>
    <name evidence="6" type="ORF">IAD06_05495</name>
</gene>
<dbReference type="SUPFAM" id="SSF103473">
    <property type="entry name" value="MFS general substrate transporter"/>
    <property type="match status" value="1"/>
</dbReference>
<dbReference type="Proteomes" id="UP000886722">
    <property type="component" value="Unassembled WGS sequence"/>
</dbReference>
<dbReference type="PANTHER" id="PTHR23531:SF1">
    <property type="entry name" value="QUINOLENE RESISTANCE PROTEIN NORA"/>
    <property type="match status" value="1"/>
</dbReference>
<feature type="transmembrane region" description="Helical" evidence="4">
    <location>
        <begin position="300"/>
        <end position="326"/>
    </location>
</feature>
<feature type="transmembrane region" description="Helical" evidence="4">
    <location>
        <begin position="136"/>
        <end position="158"/>
    </location>
</feature>
<dbReference type="GO" id="GO:0022857">
    <property type="term" value="F:transmembrane transporter activity"/>
    <property type="evidence" value="ECO:0007669"/>
    <property type="project" value="InterPro"/>
</dbReference>
<feature type="transmembrane region" description="Helical" evidence="4">
    <location>
        <begin position="47"/>
        <end position="65"/>
    </location>
</feature>
<evidence type="ECO:0000313" key="6">
    <source>
        <dbReference type="EMBL" id="HIT39473.1"/>
    </source>
</evidence>
<organism evidence="6 7">
    <name type="scientific">Candidatus Caccoplasma intestinavium</name>
    <dbReference type="NCBI Taxonomy" id="2840716"/>
    <lineage>
        <taxon>Bacteria</taxon>
        <taxon>Pseudomonadati</taxon>
        <taxon>Bacteroidota</taxon>
        <taxon>Bacteroidia</taxon>
        <taxon>Bacteroidales</taxon>
        <taxon>Bacteroidaceae</taxon>
        <taxon>Bacteroidaceae incertae sedis</taxon>
        <taxon>Candidatus Caccoplasma</taxon>
    </lineage>
</organism>
<evidence type="ECO:0000256" key="4">
    <source>
        <dbReference type="SAM" id="Phobius"/>
    </source>
</evidence>
<dbReference type="CDD" id="cd17489">
    <property type="entry name" value="MFS_YfcJ_like"/>
    <property type="match status" value="1"/>
</dbReference>
<dbReference type="Gene3D" id="1.20.1250.20">
    <property type="entry name" value="MFS general substrate transporter like domains"/>
    <property type="match status" value="1"/>
</dbReference>
<feature type="transmembrane region" description="Helical" evidence="4">
    <location>
        <begin position="77"/>
        <end position="100"/>
    </location>
</feature>
<evidence type="ECO:0000256" key="1">
    <source>
        <dbReference type="ARBA" id="ARBA00022692"/>
    </source>
</evidence>
<evidence type="ECO:0000259" key="5">
    <source>
        <dbReference type="PROSITE" id="PS50850"/>
    </source>
</evidence>
<evidence type="ECO:0000256" key="3">
    <source>
        <dbReference type="ARBA" id="ARBA00023136"/>
    </source>
</evidence>
<dbReference type="InterPro" id="IPR011701">
    <property type="entry name" value="MFS"/>
</dbReference>
<protein>
    <submittedName>
        <fullName evidence="6">MFS transporter</fullName>
    </submittedName>
</protein>
<proteinExistence type="predicted"/>
<dbReference type="EMBL" id="DVKT01000043">
    <property type="protein sequence ID" value="HIT39473.1"/>
    <property type="molecule type" value="Genomic_DNA"/>
</dbReference>
<comment type="caution">
    <text evidence="6">The sequence shown here is derived from an EMBL/GenBank/DDBJ whole genome shotgun (WGS) entry which is preliminary data.</text>
</comment>
<feature type="transmembrane region" description="Helical" evidence="4">
    <location>
        <begin position="276"/>
        <end position="294"/>
    </location>
</feature>
<dbReference type="PANTHER" id="PTHR23531">
    <property type="entry name" value="QUINOLENE RESISTANCE PROTEIN NORA"/>
    <property type="match status" value="1"/>
</dbReference>
<feature type="transmembrane region" description="Helical" evidence="4">
    <location>
        <begin position="247"/>
        <end position="264"/>
    </location>
</feature>
<keyword evidence="3 4" id="KW-0472">Membrane</keyword>
<reference evidence="6" key="2">
    <citation type="journal article" date="2021" name="PeerJ">
        <title>Extensive microbial diversity within the chicken gut microbiome revealed by metagenomics and culture.</title>
        <authorList>
            <person name="Gilroy R."/>
            <person name="Ravi A."/>
            <person name="Getino M."/>
            <person name="Pursley I."/>
            <person name="Horton D.L."/>
            <person name="Alikhan N.F."/>
            <person name="Baker D."/>
            <person name="Gharbi K."/>
            <person name="Hall N."/>
            <person name="Watson M."/>
            <person name="Adriaenssens E.M."/>
            <person name="Foster-Nyarko E."/>
            <person name="Jarju S."/>
            <person name="Secka A."/>
            <person name="Antonio M."/>
            <person name="Oren A."/>
            <person name="Chaudhuri R.R."/>
            <person name="La Ragione R."/>
            <person name="Hildebrand F."/>
            <person name="Pallen M.J."/>
        </authorList>
    </citation>
    <scope>NUCLEOTIDE SEQUENCE</scope>
    <source>
        <strain evidence="6">21143</strain>
    </source>
</reference>
<sequence length="394" mass="43538">MKKEKLWTPSFLAIGGGSFLLFFAFYLLLPILPLYLIERFEANESTVGMVLSLYTVTALFMRPFAGFMVDTFPRKPLMLVCYAVFTCIFGGYLLAASILAFAVIRALHGFSFGIVSVANSTVAIDVMPSSRRGEGIGYFGVSSNLAMAVGPTVSLYLLEASHNYDTIFWVSLLSCCVGFVLVTTVRMPVKERQPKPVAEHISFDRFFLVKGTSGAISVSMLSFSYGMLSTYLAIYGKDEVGMESGTGVFFMLMAFGLILSRLISGQLLNKGYITRLIQLGIIILFVGYTLFIFVKMPVTYFMSAAILGMGYGFVCPSFQTYFINLAEHNQRGTANSTYLTSWDLGVGLGVLIGGGIADMSDYTTAYICSLVILFIGYFFFRYISVPYFARHKLR</sequence>
<dbReference type="InterPro" id="IPR036259">
    <property type="entry name" value="MFS_trans_sf"/>
</dbReference>
<dbReference type="InterPro" id="IPR020846">
    <property type="entry name" value="MFS_dom"/>
</dbReference>
<feature type="transmembrane region" description="Helical" evidence="4">
    <location>
        <begin position="338"/>
        <end position="357"/>
    </location>
</feature>
<feature type="transmembrane region" description="Helical" evidence="4">
    <location>
        <begin position="164"/>
        <end position="185"/>
    </location>
</feature>
<keyword evidence="1 4" id="KW-0812">Transmembrane</keyword>
<name>A0A9D1GEM5_9BACT</name>
<feature type="transmembrane region" description="Helical" evidence="4">
    <location>
        <begin position="363"/>
        <end position="384"/>
    </location>
</feature>
<reference evidence="6" key="1">
    <citation type="submission" date="2020-10" db="EMBL/GenBank/DDBJ databases">
        <authorList>
            <person name="Gilroy R."/>
        </authorList>
    </citation>
    <scope>NUCLEOTIDE SEQUENCE</scope>
    <source>
        <strain evidence="6">21143</strain>
    </source>
</reference>
<accession>A0A9D1GEM5</accession>
<feature type="domain" description="Major facilitator superfamily (MFS) profile" evidence="5">
    <location>
        <begin position="10"/>
        <end position="394"/>
    </location>
</feature>
<evidence type="ECO:0000256" key="2">
    <source>
        <dbReference type="ARBA" id="ARBA00022989"/>
    </source>
</evidence>
<dbReference type="PROSITE" id="PS50850">
    <property type="entry name" value="MFS"/>
    <property type="match status" value="1"/>
</dbReference>
<dbReference type="Pfam" id="PF07690">
    <property type="entry name" value="MFS_1"/>
    <property type="match status" value="1"/>
</dbReference>
<evidence type="ECO:0000313" key="7">
    <source>
        <dbReference type="Proteomes" id="UP000886722"/>
    </source>
</evidence>
<keyword evidence="2 4" id="KW-1133">Transmembrane helix</keyword>
<feature type="transmembrane region" description="Helical" evidence="4">
    <location>
        <begin position="12"/>
        <end position="35"/>
    </location>
</feature>